<dbReference type="InterPro" id="IPR021149">
    <property type="entry name" value="OligosaccharylTrfase_OST3/OST6"/>
</dbReference>
<comment type="caution">
    <text evidence="11">The sequence shown here is derived from an EMBL/GenBank/DDBJ whole genome shotgun (WGS) entry which is preliminary data.</text>
</comment>
<dbReference type="EMBL" id="VJMJ01000118">
    <property type="protein sequence ID" value="KAF0734010.1"/>
    <property type="molecule type" value="Genomic_DNA"/>
</dbReference>
<dbReference type="PANTHER" id="PTHR12692">
    <property type="entry name" value="DOLICHYL-DIPHOSPHOOLIGOSACCHARIDE--PROTEIN GLYCOSYLTRANSFERASE-RELATED"/>
    <property type="match status" value="1"/>
</dbReference>
<dbReference type="GO" id="GO:0008250">
    <property type="term" value="C:oligosaccharyltransferase complex"/>
    <property type="evidence" value="ECO:0007669"/>
    <property type="project" value="TreeGrafter"/>
</dbReference>
<dbReference type="Pfam" id="PF04756">
    <property type="entry name" value="OST3_OST6"/>
    <property type="match status" value="1"/>
</dbReference>
<feature type="transmembrane region" description="Helical" evidence="9">
    <location>
        <begin position="285"/>
        <end position="306"/>
    </location>
</feature>
<dbReference type="AlphaFoldDB" id="A0A6G0X285"/>
<feature type="signal peptide" evidence="10">
    <location>
        <begin position="1"/>
        <end position="16"/>
    </location>
</feature>
<dbReference type="PANTHER" id="PTHR12692:SF0">
    <property type="entry name" value="GH11935P"/>
    <property type="match status" value="1"/>
</dbReference>
<keyword evidence="4 9" id="KW-0812">Transmembrane</keyword>
<sequence>MLALWTTLAILVLCGATAPDNDLFIQEYFYDTPEEVLPDTATSSKVIVLPVVLNPSHAEDYQSFMLNSTRTEDVIVFLSTSPDAMQIFKQAADRLMHDGLAPDTRFFAVPLFPSTAEDDDFDGAVFQKLHKLPSPIPDKDLHIVAQYPAKSPSRNLAIHADNAKMARSSTTENEWVSRLLVTVEAMKAPASPSKVDVDGMPAILTLGIAFYLLFVAIPRLYGNWQAWLEWIQSKRVWFLICLFVMYLSLSGAFYSIIHGAPLFYFSGSGFALMHPQSQRQFALEGLFGGMLPFATSAALLTLTHAMPRLLNPENRLHCIFMCGMTLTVTLFLEHALFTSKNRWYRVFF</sequence>
<evidence type="ECO:0000256" key="9">
    <source>
        <dbReference type="SAM" id="Phobius"/>
    </source>
</evidence>
<evidence type="ECO:0000256" key="4">
    <source>
        <dbReference type="ARBA" id="ARBA00022692"/>
    </source>
</evidence>
<evidence type="ECO:0000313" key="12">
    <source>
        <dbReference type="Proteomes" id="UP000481153"/>
    </source>
</evidence>
<evidence type="ECO:0000256" key="10">
    <source>
        <dbReference type="SAM" id="SignalP"/>
    </source>
</evidence>
<dbReference type="Proteomes" id="UP000481153">
    <property type="component" value="Unassembled WGS sequence"/>
</dbReference>
<reference evidence="11 12" key="1">
    <citation type="submission" date="2019-07" db="EMBL/GenBank/DDBJ databases">
        <title>Genomics analysis of Aphanomyces spp. identifies a new class of oomycete effector associated with host adaptation.</title>
        <authorList>
            <person name="Gaulin E."/>
        </authorList>
    </citation>
    <scope>NUCLEOTIDE SEQUENCE [LARGE SCALE GENOMIC DNA]</scope>
    <source>
        <strain evidence="11 12">ATCC 201684</strain>
    </source>
</reference>
<comment type="similarity">
    <text evidence="3">Belongs to the OST3/OST6 family.</text>
</comment>
<name>A0A6G0X285_9STRA</name>
<feature type="transmembrane region" description="Helical" evidence="9">
    <location>
        <begin position="318"/>
        <end position="337"/>
    </location>
</feature>
<evidence type="ECO:0000256" key="1">
    <source>
        <dbReference type="ARBA" id="ARBA00002791"/>
    </source>
</evidence>
<keyword evidence="7 9" id="KW-1133">Transmembrane helix</keyword>
<evidence type="ECO:0000256" key="5">
    <source>
        <dbReference type="ARBA" id="ARBA00022729"/>
    </source>
</evidence>
<keyword evidence="5 10" id="KW-0732">Signal</keyword>
<evidence type="ECO:0000256" key="3">
    <source>
        <dbReference type="ARBA" id="ARBA00009561"/>
    </source>
</evidence>
<evidence type="ECO:0008006" key="13">
    <source>
        <dbReference type="Google" id="ProtNLM"/>
    </source>
</evidence>
<keyword evidence="8 9" id="KW-0472">Membrane</keyword>
<accession>A0A6G0X285</accession>
<comment type="subcellular location">
    <subcellularLocation>
        <location evidence="2">Endoplasmic reticulum membrane</location>
        <topology evidence="2">Multi-pass membrane protein</topology>
    </subcellularLocation>
</comment>
<proteinExistence type="inferred from homology"/>
<feature type="chain" id="PRO_5026281751" description="Dolichyl-diphosphooligosaccharide--protein glycosyltransferase subunit 3" evidence="10">
    <location>
        <begin position="17"/>
        <end position="348"/>
    </location>
</feature>
<feature type="transmembrane region" description="Helical" evidence="9">
    <location>
        <begin position="199"/>
        <end position="217"/>
    </location>
</feature>
<dbReference type="VEuPathDB" id="FungiDB:AeMF1_017089"/>
<gene>
    <name evidence="11" type="ORF">Ae201684_009183</name>
</gene>
<evidence type="ECO:0000256" key="2">
    <source>
        <dbReference type="ARBA" id="ARBA00004477"/>
    </source>
</evidence>
<keyword evidence="6" id="KW-0256">Endoplasmic reticulum</keyword>
<keyword evidence="12" id="KW-1185">Reference proteome</keyword>
<evidence type="ECO:0000256" key="8">
    <source>
        <dbReference type="ARBA" id="ARBA00023136"/>
    </source>
</evidence>
<dbReference type="GO" id="GO:0018279">
    <property type="term" value="P:protein N-linked glycosylation via asparagine"/>
    <property type="evidence" value="ECO:0007669"/>
    <property type="project" value="TreeGrafter"/>
</dbReference>
<organism evidence="11 12">
    <name type="scientific">Aphanomyces euteiches</name>
    <dbReference type="NCBI Taxonomy" id="100861"/>
    <lineage>
        <taxon>Eukaryota</taxon>
        <taxon>Sar</taxon>
        <taxon>Stramenopiles</taxon>
        <taxon>Oomycota</taxon>
        <taxon>Saprolegniomycetes</taxon>
        <taxon>Saprolegniales</taxon>
        <taxon>Verrucalvaceae</taxon>
        <taxon>Aphanomyces</taxon>
    </lineage>
</organism>
<evidence type="ECO:0000256" key="6">
    <source>
        <dbReference type="ARBA" id="ARBA00022824"/>
    </source>
</evidence>
<evidence type="ECO:0000256" key="7">
    <source>
        <dbReference type="ARBA" id="ARBA00022989"/>
    </source>
</evidence>
<evidence type="ECO:0000313" key="11">
    <source>
        <dbReference type="EMBL" id="KAF0734010.1"/>
    </source>
</evidence>
<comment type="function">
    <text evidence="1">Subunit of the oligosaccharyl transferase (OST) complex that catalyzes the initial transfer of a defined glycan (Glc(3)Man(9)GlcNAc(2) in eukaryotes) from the lipid carrier dolichol-pyrophosphate to an asparagine residue within an Asn-X-Ser/Thr consensus motif in nascent polypeptide chains, the first step in protein N-glycosylation. N-glycosylation occurs cotranslationally and the complex associates with the Sec61 complex at the channel-forming translocon complex that mediates protein translocation across the endoplasmic reticulum (ER). All subunits are required for a maximal enzyme activity.</text>
</comment>
<feature type="transmembrane region" description="Helical" evidence="9">
    <location>
        <begin position="237"/>
        <end position="265"/>
    </location>
</feature>
<protein>
    <recommendedName>
        <fullName evidence="13">Dolichyl-diphosphooligosaccharide--protein glycosyltransferase subunit 3</fullName>
    </recommendedName>
</protein>